<name>A0A835MI71_9MAGN</name>
<accession>A0A835MI71</accession>
<reference evidence="1 2" key="1">
    <citation type="submission" date="2020-10" db="EMBL/GenBank/DDBJ databases">
        <title>The Coptis chinensis genome and diversification of protoberbering-type alkaloids.</title>
        <authorList>
            <person name="Wang B."/>
            <person name="Shu S."/>
            <person name="Song C."/>
            <person name="Liu Y."/>
        </authorList>
    </citation>
    <scope>NUCLEOTIDE SEQUENCE [LARGE SCALE GENOMIC DNA]</scope>
    <source>
        <strain evidence="1">HL-2020</strain>
        <tissue evidence="1">Leaf</tissue>
    </source>
</reference>
<evidence type="ECO:0000313" key="1">
    <source>
        <dbReference type="EMBL" id="KAF9624656.1"/>
    </source>
</evidence>
<protein>
    <submittedName>
        <fullName evidence="1">Uncharacterized protein</fullName>
    </submittedName>
</protein>
<keyword evidence="2" id="KW-1185">Reference proteome</keyword>
<evidence type="ECO:0000313" key="2">
    <source>
        <dbReference type="Proteomes" id="UP000631114"/>
    </source>
</evidence>
<gene>
    <name evidence="1" type="ORF">IFM89_012702</name>
</gene>
<dbReference type="AlphaFoldDB" id="A0A835MI71"/>
<organism evidence="1 2">
    <name type="scientific">Coptis chinensis</name>
    <dbReference type="NCBI Taxonomy" id="261450"/>
    <lineage>
        <taxon>Eukaryota</taxon>
        <taxon>Viridiplantae</taxon>
        <taxon>Streptophyta</taxon>
        <taxon>Embryophyta</taxon>
        <taxon>Tracheophyta</taxon>
        <taxon>Spermatophyta</taxon>
        <taxon>Magnoliopsida</taxon>
        <taxon>Ranunculales</taxon>
        <taxon>Ranunculaceae</taxon>
        <taxon>Coptidoideae</taxon>
        <taxon>Coptis</taxon>
    </lineage>
</organism>
<dbReference type="EMBL" id="JADFTS010000001">
    <property type="protein sequence ID" value="KAF9624656.1"/>
    <property type="molecule type" value="Genomic_DNA"/>
</dbReference>
<comment type="caution">
    <text evidence="1">The sequence shown here is derived from an EMBL/GenBank/DDBJ whole genome shotgun (WGS) entry which is preliminary data.</text>
</comment>
<proteinExistence type="predicted"/>
<sequence length="66" mass="7305">MAIKAHSSLLSVSRTPLKLNESPFIRLLSLTIGCQDIGVEHEILEDSIPRISQALKLDSDPSKFIM</sequence>
<dbReference type="Proteomes" id="UP000631114">
    <property type="component" value="Unassembled WGS sequence"/>
</dbReference>